<evidence type="ECO:0000313" key="4">
    <source>
        <dbReference type="Proteomes" id="UP001589828"/>
    </source>
</evidence>
<evidence type="ECO:0000313" key="3">
    <source>
        <dbReference type="EMBL" id="MFC0514792.1"/>
    </source>
</evidence>
<dbReference type="InterPro" id="IPR013538">
    <property type="entry name" value="ASHA1/2-like_C"/>
</dbReference>
<comment type="similarity">
    <text evidence="1">Belongs to the AHA1 family.</text>
</comment>
<dbReference type="RefSeq" id="WP_377022635.1">
    <property type="nucleotide sequence ID" value="NZ_JBHLTS010000021.1"/>
</dbReference>
<sequence>MENRVSNKDVFIEQIFNASPEKVFNAWTDPEQLMKWYAPDGCTVHFKSINVITGGSFHSCISNPQYGDCWAIGTYHEVSPYTKIVFSLINADEYGKPIDPTEIGMDPDWPGETLVTVTFAKENGKTRMQLRQTVSQELAAKTGAYPSWLQILNKMQILLNAN</sequence>
<dbReference type="CDD" id="cd07814">
    <property type="entry name" value="SRPBCC_CalC_Aha1-like"/>
    <property type="match status" value="1"/>
</dbReference>
<name>A0ABV6L5S4_9SPHI</name>
<keyword evidence="4" id="KW-1185">Reference proteome</keyword>
<evidence type="ECO:0000259" key="2">
    <source>
        <dbReference type="Pfam" id="PF08327"/>
    </source>
</evidence>
<organism evidence="3 4">
    <name type="scientific">Mucilaginibacter angelicae</name>
    <dbReference type="NCBI Taxonomy" id="869718"/>
    <lineage>
        <taxon>Bacteria</taxon>
        <taxon>Pseudomonadati</taxon>
        <taxon>Bacteroidota</taxon>
        <taxon>Sphingobacteriia</taxon>
        <taxon>Sphingobacteriales</taxon>
        <taxon>Sphingobacteriaceae</taxon>
        <taxon>Mucilaginibacter</taxon>
    </lineage>
</organism>
<accession>A0ABV6L5S4</accession>
<feature type="domain" description="Activator of Hsp90 ATPase homologue 1/2-like C-terminal" evidence="2">
    <location>
        <begin position="17"/>
        <end position="159"/>
    </location>
</feature>
<proteinExistence type="inferred from homology"/>
<dbReference type="EMBL" id="JBHLTS010000021">
    <property type="protein sequence ID" value="MFC0514792.1"/>
    <property type="molecule type" value="Genomic_DNA"/>
</dbReference>
<dbReference type="Gene3D" id="3.30.530.20">
    <property type="match status" value="1"/>
</dbReference>
<protein>
    <submittedName>
        <fullName evidence="3">SRPBCC domain-containing protein</fullName>
    </submittedName>
</protein>
<comment type="caution">
    <text evidence="3">The sequence shown here is derived from an EMBL/GenBank/DDBJ whole genome shotgun (WGS) entry which is preliminary data.</text>
</comment>
<dbReference type="InterPro" id="IPR023393">
    <property type="entry name" value="START-like_dom_sf"/>
</dbReference>
<dbReference type="SUPFAM" id="SSF55961">
    <property type="entry name" value="Bet v1-like"/>
    <property type="match status" value="1"/>
</dbReference>
<dbReference type="Proteomes" id="UP001589828">
    <property type="component" value="Unassembled WGS sequence"/>
</dbReference>
<dbReference type="Pfam" id="PF08327">
    <property type="entry name" value="AHSA1"/>
    <property type="match status" value="1"/>
</dbReference>
<reference evidence="3 4" key="1">
    <citation type="submission" date="2024-09" db="EMBL/GenBank/DDBJ databases">
        <authorList>
            <person name="Sun Q."/>
            <person name="Mori K."/>
        </authorList>
    </citation>
    <scope>NUCLEOTIDE SEQUENCE [LARGE SCALE GENOMIC DNA]</scope>
    <source>
        <strain evidence="3 4">NCAIM B.02415</strain>
    </source>
</reference>
<evidence type="ECO:0000256" key="1">
    <source>
        <dbReference type="ARBA" id="ARBA00006817"/>
    </source>
</evidence>
<gene>
    <name evidence="3" type="ORF">ACFFGT_11305</name>
</gene>